<dbReference type="AlphaFoldDB" id="A0A2P4XV55"/>
<evidence type="ECO:0000313" key="1">
    <source>
        <dbReference type="EMBL" id="POM69432.1"/>
    </source>
</evidence>
<protein>
    <submittedName>
        <fullName evidence="1">Uncharacterized protein</fullName>
    </submittedName>
</protein>
<evidence type="ECO:0000313" key="2">
    <source>
        <dbReference type="Proteomes" id="UP000237271"/>
    </source>
</evidence>
<reference evidence="1 2" key="1">
    <citation type="journal article" date="2017" name="Genome Biol. Evol.">
        <title>Phytophthora megakarya and P. palmivora, closely related causal agents of cacao black pod rot, underwent increases in genome sizes and gene numbers by different mechanisms.</title>
        <authorList>
            <person name="Ali S.S."/>
            <person name="Shao J."/>
            <person name="Lary D.J."/>
            <person name="Kronmiller B."/>
            <person name="Shen D."/>
            <person name="Strem M.D."/>
            <person name="Amoako-Attah I."/>
            <person name="Akrofi A.Y."/>
            <person name="Begoude B.A."/>
            <person name="Ten Hoopen G.M."/>
            <person name="Coulibaly K."/>
            <person name="Kebe B.I."/>
            <person name="Melnick R.L."/>
            <person name="Guiltinan M.J."/>
            <person name="Tyler B.M."/>
            <person name="Meinhardt L.W."/>
            <person name="Bailey B.A."/>
        </authorList>
    </citation>
    <scope>NUCLEOTIDE SEQUENCE [LARGE SCALE GENOMIC DNA]</scope>
    <source>
        <strain evidence="2">sbr112.9</strain>
    </source>
</reference>
<sequence length="384" mass="43401">MYTRLLSLVEFQYNITFTTPHIPRKLIVMADAGSTGWEPSHSLYKLWSNLSSCRKQVPLEMSFTEVSRALPSPSIIDTGVSGVNLQVNEVVPLSPENLSRRLKYIATRLWLQSWNSSNQCNLYGTILLKLSGVRWYHRHHKNIRLPNSPRLGMLLTDIKCLSSPRRKKQPLAPPFYAYFIAMSISAGHVNANCGIRIFEDWKRLHFYCLKTRIIFFSDDNGRRTDYKHATPVTVGLQGVVDRDARVRQKTSCCARSKGFDPFYNQERYPIMKQIVTCVSATRHSSLCMTLRTPPAGSVCSPQSTKLTPSESEMLPHLPLHALAKLPLSSSIDGFQIASKNIQGIQPLLLGGYLAKYYTVPSRSVQQTNVCGWAVHRAPDTWTSQ</sequence>
<dbReference type="EMBL" id="NCKW01007868">
    <property type="protein sequence ID" value="POM69432.1"/>
    <property type="molecule type" value="Genomic_DNA"/>
</dbReference>
<accession>A0A2P4XV55</accession>
<organism evidence="1 2">
    <name type="scientific">Phytophthora palmivora</name>
    <dbReference type="NCBI Taxonomy" id="4796"/>
    <lineage>
        <taxon>Eukaryota</taxon>
        <taxon>Sar</taxon>
        <taxon>Stramenopiles</taxon>
        <taxon>Oomycota</taxon>
        <taxon>Peronosporomycetes</taxon>
        <taxon>Peronosporales</taxon>
        <taxon>Peronosporaceae</taxon>
        <taxon>Phytophthora</taxon>
    </lineage>
</organism>
<dbReference type="Proteomes" id="UP000237271">
    <property type="component" value="Unassembled WGS sequence"/>
</dbReference>
<name>A0A2P4XV55_9STRA</name>
<dbReference type="OrthoDB" id="125406at2759"/>
<proteinExistence type="predicted"/>
<gene>
    <name evidence="1" type="ORF">PHPALM_14277</name>
</gene>
<keyword evidence="2" id="KW-1185">Reference proteome</keyword>
<comment type="caution">
    <text evidence="1">The sequence shown here is derived from an EMBL/GenBank/DDBJ whole genome shotgun (WGS) entry which is preliminary data.</text>
</comment>